<name>A0A1R3KGN0_9ROSI</name>
<organism evidence="2 3">
    <name type="scientific">Corchorus olitorius</name>
    <dbReference type="NCBI Taxonomy" id="93759"/>
    <lineage>
        <taxon>Eukaryota</taxon>
        <taxon>Viridiplantae</taxon>
        <taxon>Streptophyta</taxon>
        <taxon>Embryophyta</taxon>
        <taxon>Tracheophyta</taxon>
        <taxon>Spermatophyta</taxon>
        <taxon>Magnoliopsida</taxon>
        <taxon>eudicotyledons</taxon>
        <taxon>Gunneridae</taxon>
        <taxon>Pentapetalae</taxon>
        <taxon>rosids</taxon>
        <taxon>malvids</taxon>
        <taxon>Malvales</taxon>
        <taxon>Malvaceae</taxon>
        <taxon>Grewioideae</taxon>
        <taxon>Apeibeae</taxon>
        <taxon>Corchorus</taxon>
    </lineage>
</organism>
<feature type="compositionally biased region" description="Acidic residues" evidence="1">
    <location>
        <begin position="124"/>
        <end position="138"/>
    </location>
</feature>
<gene>
    <name evidence="2" type="ORF">COLO4_08250</name>
</gene>
<keyword evidence="3" id="KW-1185">Reference proteome</keyword>
<sequence length="138" mass="15384">MPDIEIPDIVDIQVDVSEETAEDEREDSGGQGETSTQPQYQTPAGNTQQGNPKQPTLPREMALTSNVWDHVTRYKDESGYPRARCNYCNARKFKAHTKKMEHLALEGMRAINPQTSQAKGAADLMDEQVDDDTGDAMQ</sequence>
<feature type="compositionally biased region" description="Polar residues" evidence="1">
    <location>
        <begin position="33"/>
        <end position="54"/>
    </location>
</feature>
<proteinExistence type="predicted"/>
<protein>
    <submittedName>
        <fullName evidence="2">Zinc finger, BED-type</fullName>
    </submittedName>
</protein>
<evidence type="ECO:0000256" key="1">
    <source>
        <dbReference type="SAM" id="MobiDB-lite"/>
    </source>
</evidence>
<evidence type="ECO:0000313" key="3">
    <source>
        <dbReference type="Proteomes" id="UP000187203"/>
    </source>
</evidence>
<evidence type="ECO:0000313" key="2">
    <source>
        <dbReference type="EMBL" id="OMP06235.1"/>
    </source>
</evidence>
<feature type="compositionally biased region" description="Acidic residues" evidence="1">
    <location>
        <begin position="16"/>
        <end position="26"/>
    </location>
</feature>
<accession>A0A1R3KGN0</accession>
<reference evidence="3" key="1">
    <citation type="submission" date="2013-09" db="EMBL/GenBank/DDBJ databases">
        <title>Corchorus olitorius genome sequencing.</title>
        <authorList>
            <person name="Alam M."/>
            <person name="Haque M.S."/>
            <person name="Islam M.S."/>
            <person name="Emdad E.M."/>
            <person name="Islam M.M."/>
            <person name="Ahmed B."/>
            <person name="Halim A."/>
            <person name="Hossen Q.M.M."/>
            <person name="Hossain M.Z."/>
            <person name="Ahmed R."/>
            <person name="Khan M.M."/>
            <person name="Islam R."/>
            <person name="Rashid M.M."/>
            <person name="Khan S.A."/>
            <person name="Rahman M.S."/>
            <person name="Alam M."/>
            <person name="Yahiya A.S."/>
            <person name="Khan M.S."/>
            <person name="Azam M.S."/>
            <person name="Haque T."/>
            <person name="Lashkar M.Z.H."/>
            <person name="Akhand A.I."/>
            <person name="Morshed G."/>
            <person name="Roy S."/>
            <person name="Uddin K.S."/>
            <person name="Rabeya T."/>
            <person name="Hossain A.S."/>
            <person name="Chowdhury A."/>
            <person name="Snigdha A.R."/>
            <person name="Mortoza M.S."/>
            <person name="Matin S.A."/>
            <person name="Hoque S.M.E."/>
            <person name="Islam M.K."/>
            <person name="Roy D.K."/>
            <person name="Haider R."/>
            <person name="Moosa M.M."/>
            <person name="Elias S.M."/>
            <person name="Hasan A.M."/>
            <person name="Jahan S."/>
            <person name="Shafiuddin M."/>
            <person name="Mahmood N."/>
            <person name="Shommy N.S."/>
        </authorList>
    </citation>
    <scope>NUCLEOTIDE SEQUENCE [LARGE SCALE GENOMIC DNA]</scope>
    <source>
        <strain evidence="3">cv. O-4</strain>
    </source>
</reference>
<feature type="region of interest" description="Disordered" evidence="1">
    <location>
        <begin position="114"/>
        <end position="138"/>
    </location>
</feature>
<comment type="caution">
    <text evidence="2">The sequence shown here is derived from an EMBL/GenBank/DDBJ whole genome shotgun (WGS) entry which is preliminary data.</text>
</comment>
<dbReference type="EMBL" id="AWUE01013679">
    <property type="protein sequence ID" value="OMP06235.1"/>
    <property type="molecule type" value="Genomic_DNA"/>
</dbReference>
<feature type="region of interest" description="Disordered" evidence="1">
    <location>
        <begin position="1"/>
        <end position="59"/>
    </location>
</feature>
<dbReference type="AlphaFoldDB" id="A0A1R3KGN0"/>
<dbReference type="Proteomes" id="UP000187203">
    <property type="component" value="Unassembled WGS sequence"/>
</dbReference>